<feature type="domain" description="HTH araC/xylS-type" evidence="4">
    <location>
        <begin position="190"/>
        <end position="288"/>
    </location>
</feature>
<dbReference type="PANTHER" id="PTHR43280">
    <property type="entry name" value="ARAC-FAMILY TRANSCRIPTIONAL REGULATOR"/>
    <property type="match status" value="1"/>
</dbReference>
<dbReference type="RefSeq" id="WP_038986742.1">
    <property type="nucleotide sequence ID" value="NZ_JACAJN010000032.1"/>
</dbReference>
<evidence type="ECO:0000313" key="5">
    <source>
        <dbReference type="EMBL" id="KZE78438.1"/>
    </source>
</evidence>
<keyword evidence="3" id="KW-0804">Transcription</keyword>
<sequence length="291" mass="34067">MTTTLTTNQFYDVLNINYALRHDGIIIVNQTYHTMEQFINYKHHFDGILLSILIEGSIAVKIHFQEYQIEKDDIILILPHLLVELTKSSRDAQIITIGLSIDFLSNFPILGNLISNNQMRWQPVLKLDSSNHSIFRDLILLSQDVFLQNNQKKDTLHYLVFALLSLLSENYSSLSQISTFKKNRKQEIIDQFYLLLSQQTYIERNVSFYADKLNLTPQYLTTLLKAETGKSILQWIDYYVIIQAKSLLRATDIPIKEISNQLNFNDISLFCRYFKRNTGFTPKTYRTNYTK</sequence>
<accession>A0A163XTZ3</accession>
<evidence type="ECO:0000313" key="6">
    <source>
        <dbReference type="Proteomes" id="UP000076630"/>
    </source>
</evidence>
<dbReference type="OrthoDB" id="632644at2"/>
<dbReference type="SUPFAM" id="SSF51215">
    <property type="entry name" value="Regulatory protein AraC"/>
    <property type="match status" value="1"/>
</dbReference>
<dbReference type="GO" id="GO:0043565">
    <property type="term" value="F:sequence-specific DNA binding"/>
    <property type="evidence" value="ECO:0007669"/>
    <property type="project" value="InterPro"/>
</dbReference>
<keyword evidence="6" id="KW-1185">Reference proteome</keyword>
<dbReference type="InterPro" id="IPR037923">
    <property type="entry name" value="HTH-like"/>
</dbReference>
<organism evidence="5 6">
    <name type="scientific">Myroides marinus</name>
    <dbReference type="NCBI Taxonomy" id="703342"/>
    <lineage>
        <taxon>Bacteria</taxon>
        <taxon>Pseudomonadati</taxon>
        <taxon>Bacteroidota</taxon>
        <taxon>Flavobacteriia</taxon>
        <taxon>Flavobacteriales</taxon>
        <taxon>Flavobacteriaceae</taxon>
        <taxon>Myroides</taxon>
    </lineage>
</organism>
<name>A0A163XTZ3_9FLAO</name>
<proteinExistence type="predicted"/>
<dbReference type="InterPro" id="IPR003313">
    <property type="entry name" value="AraC-bd"/>
</dbReference>
<dbReference type="PROSITE" id="PS01124">
    <property type="entry name" value="HTH_ARAC_FAMILY_2"/>
    <property type="match status" value="1"/>
</dbReference>
<evidence type="ECO:0000256" key="3">
    <source>
        <dbReference type="ARBA" id="ARBA00023163"/>
    </source>
</evidence>
<dbReference type="Gene3D" id="1.10.10.60">
    <property type="entry name" value="Homeodomain-like"/>
    <property type="match status" value="1"/>
</dbReference>
<comment type="caution">
    <text evidence="5">The sequence shown here is derived from an EMBL/GenBank/DDBJ whole genome shotgun (WGS) entry which is preliminary data.</text>
</comment>
<dbReference type="Pfam" id="PF02311">
    <property type="entry name" value="AraC_binding"/>
    <property type="match status" value="1"/>
</dbReference>
<dbReference type="AlphaFoldDB" id="A0A163XTZ3"/>
<dbReference type="Proteomes" id="UP000076630">
    <property type="component" value="Unassembled WGS sequence"/>
</dbReference>
<dbReference type="InterPro" id="IPR018060">
    <property type="entry name" value="HTH_AraC"/>
</dbReference>
<keyword evidence="2" id="KW-0238">DNA-binding</keyword>
<dbReference type="Pfam" id="PF12833">
    <property type="entry name" value="HTH_18"/>
    <property type="match status" value="1"/>
</dbReference>
<dbReference type="SUPFAM" id="SSF46689">
    <property type="entry name" value="Homeodomain-like"/>
    <property type="match status" value="1"/>
</dbReference>
<evidence type="ECO:0000256" key="2">
    <source>
        <dbReference type="ARBA" id="ARBA00023125"/>
    </source>
</evidence>
<keyword evidence="1" id="KW-0805">Transcription regulation</keyword>
<dbReference type="InterPro" id="IPR009057">
    <property type="entry name" value="Homeodomain-like_sf"/>
</dbReference>
<evidence type="ECO:0000256" key="1">
    <source>
        <dbReference type="ARBA" id="ARBA00023015"/>
    </source>
</evidence>
<dbReference type="GO" id="GO:0003700">
    <property type="term" value="F:DNA-binding transcription factor activity"/>
    <property type="evidence" value="ECO:0007669"/>
    <property type="project" value="InterPro"/>
</dbReference>
<reference evidence="5 6" key="1">
    <citation type="submission" date="2016-01" db="EMBL/GenBank/DDBJ databases">
        <title>Whole genome sequencing of Myroides marinus L41.</title>
        <authorList>
            <person name="Hong K.W."/>
        </authorList>
    </citation>
    <scope>NUCLEOTIDE SEQUENCE [LARGE SCALE GENOMIC DNA]</scope>
    <source>
        <strain evidence="5 6">L41</strain>
    </source>
</reference>
<dbReference type="PANTHER" id="PTHR43280:SF32">
    <property type="entry name" value="TRANSCRIPTIONAL REGULATORY PROTEIN"/>
    <property type="match status" value="1"/>
</dbReference>
<dbReference type="SMART" id="SM00342">
    <property type="entry name" value="HTH_ARAC"/>
    <property type="match status" value="1"/>
</dbReference>
<protein>
    <recommendedName>
        <fullName evidence="4">HTH araC/xylS-type domain-containing protein</fullName>
    </recommendedName>
</protein>
<dbReference type="EMBL" id="LQNU01000064">
    <property type="protein sequence ID" value="KZE78438.1"/>
    <property type="molecule type" value="Genomic_DNA"/>
</dbReference>
<evidence type="ECO:0000259" key="4">
    <source>
        <dbReference type="PROSITE" id="PS01124"/>
    </source>
</evidence>
<gene>
    <name evidence="5" type="ORF">AV926_12130</name>
</gene>